<dbReference type="KEGG" id="prz:GZH47_21335"/>
<feature type="transmembrane region" description="Helical" evidence="14">
    <location>
        <begin position="12"/>
        <end position="31"/>
    </location>
</feature>
<feature type="domain" description="HAMP" evidence="16">
    <location>
        <begin position="315"/>
        <end position="367"/>
    </location>
</feature>
<keyword evidence="10" id="KW-0067">ATP-binding</keyword>
<dbReference type="PROSITE" id="PS50109">
    <property type="entry name" value="HIS_KIN"/>
    <property type="match status" value="1"/>
</dbReference>
<evidence type="ECO:0000256" key="9">
    <source>
        <dbReference type="ARBA" id="ARBA00022777"/>
    </source>
</evidence>
<evidence type="ECO:0000256" key="2">
    <source>
        <dbReference type="ARBA" id="ARBA00004651"/>
    </source>
</evidence>
<dbReference type="InterPro" id="IPR036890">
    <property type="entry name" value="HATPase_C_sf"/>
</dbReference>
<keyword evidence="9 17" id="KW-0418">Kinase</keyword>
<dbReference type="GO" id="GO:0005524">
    <property type="term" value="F:ATP binding"/>
    <property type="evidence" value="ECO:0007669"/>
    <property type="project" value="UniProtKB-KW"/>
</dbReference>
<dbReference type="AlphaFoldDB" id="A0A6C0P3J1"/>
<dbReference type="InterPro" id="IPR003594">
    <property type="entry name" value="HATPase_dom"/>
</dbReference>
<keyword evidence="4" id="KW-1003">Cell membrane</keyword>
<dbReference type="Gene3D" id="6.10.340.10">
    <property type="match status" value="1"/>
</dbReference>
<gene>
    <name evidence="17" type="ORF">GZH47_21335</name>
</gene>
<evidence type="ECO:0000256" key="3">
    <source>
        <dbReference type="ARBA" id="ARBA00012438"/>
    </source>
</evidence>
<evidence type="ECO:0000256" key="8">
    <source>
        <dbReference type="ARBA" id="ARBA00022741"/>
    </source>
</evidence>
<dbReference type="Pfam" id="PF06580">
    <property type="entry name" value="His_kinase"/>
    <property type="match status" value="1"/>
</dbReference>
<keyword evidence="18" id="KW-1185">Reference proteome</keyword>
<evidence type="ECO:0000313" key="17">
    <source>
        <dbReference type="EMBL" id="QHW33094.1"/>
    </source>
</evidence>
<dbReference type="PROSITE" id="PS50885">
    <property type="entry name" value="HAMP"/>
    <property type="match status" value="1"/>
</dbReference>
<keyword evidence="5" id="KW-0597">Phosphoprotein</keyword>
<keyword evidence="6" id="KW-0808">Transferase</keyword>
<evidence type="ECO:0000256" key="11">
    <source>
        <dbReference type="ARBA" id="ARBA00022989"/>
    </source>
</evidence>
<dbReference type="EMBL" id="CP048286">
    <property type="protein sequence ID" value="QHW33094.1"/>
    <property type="molecule type" value="Genomic_DNA"/>
</dbReference>
<evidence type="ECO:0000256" key="6">
    <source>
        <dbReference type="ARBA" id="ARBA00022679"/>
    </source>
</evidence>
<dbReference type="Gene3D" id="3.30.565.10">
    <property type="entry name" value="Histidine kinase-like ATPase, C-terminal domain"/>
    <property type="match status" value="1"/>
</dbReference>
<dbReference type="SUPFAM" id="SSF55874">
    <property type="entry name" value="ATPase domain of HSP90 chaperone/DNA topoisomerase II/histidine kinase"/>
    <property type="match status" value="1"/>
</dbReference>
<accession>A0A6C0P3J1</accession>
<dbReference type="EC" id="2.7.13.3" evidence="3"/>
<keyword evidence="8" id="KW-0547">Nucleotide-binding</keyword>
<comment type="subcellular location">
    <subcellularLocation>
        <location evidence="2">Cell membrane</location>
        <topology evidence="2">Multi-pass membrane protein</topology>
    </subcellularLocation>
</comment>
<evidence type="ECO:0000259" key="15">
    <source>
        <dbReference type="PROSITE" id="PS50109"/>
    </source>
</evidence>
<dbReference type="InterPro" id="IPR010559">
    <property type="entry name" value="Sig_transdc_His_kin_internal"/>
</dbReference>
<organism evidence="17 18">
    <name type="scientific">Paenibacillus rhizovicinus</name>
    <dbReference type="NCBI Taxonomy" id="2704463"/>
    <lineage>
        <taxon>Bacteria</taxon>
        <taxon>Bacillati</taxon>
        <taxon>Bacillota</taxon>
        <taxon>Bacilli</taxon>
        <taxon>Bacillales</taxon>
        <taxon>Paenibacillaceae</taxon>
        <taxon>Paenibacillus</taxon>
    </lineage>
</organism>
<evidence type="ECO:0000256" key="10">
    <source>
        <dbReference type="ARBA" id="ARBA00022840"/>
    </source>
</evidence>
<dbReference type="InterPro" id="IPR003660">
    <property type="entry name" value="HAMP_dom"/>
</dbReference>
<dbReference type="Pfam" id="PF00672">
    <property type="entry name" value="HAMP"/>
    <property type="match status" value="1"/>
</dbReference>
<evidence type="ECO:0000256" key="5">
    <source>
        <dbReference type="ARBA" id="ARBA00022553"/>
    </source>
</evidence>
<evidence type="ECO:0000259" key="16">
    <source>
        <dbReference type="PROSITE" id="PS50885"/>
    </source>
</evidence>
<dbReference type="PANTHER" id="PTHR34220">
    <property type="entry name" value="SENSOR HISTIDINE KINASE YPDA"/>
    <property type="match status" value="1"/>
</dbReference>
<dbReference type="GO" id="GO:0000155">
    <property type="term" value="F:phosphorelay sensor kinase activity"/>
    <property type="evidence" value="ECO:0007669"/>
    <property type="project" value="InterPro"/>
</dbReference>
<keyword evidence="12" id="KW-0902">Two-component regulatory system</keyword>
<dbReference type="GO" id="GO:0005886">
    <property type="term" value="C:plasma membrane"/>
    <property type="evidence" value="ECO:0007669"/>
    <property type="project" value="UniProtKB-SubCell"/>
</dbReference>
<evidence type="ECO:0000256" key="7">
    <source>
        <dbReference type="ARBA" id="ARBA00022692"/>
    </source>
</evidence>
<evidence type="ECO:0000256" key="1">
    <source>
        <dbReference type="ARBA" id="ARBA00000085"/>
    </source>
</evidence>
<evidence type="ECO:0000256" key="14">
    <source>
        <dbReference type="SAM" id="Phobius"/>
    </source>
</evidence>
<evidence type="ECO:0000256" key="13">
    <source>
        <dbReference type="ARBA" id="ARBA00023136"/>
    </source>
</evidence>
<dbReference type="CDD" id="cd06225">
    <property type="entry name" value="HAMP"/>
    <property type="match status" value="1"/>
</dbReference>
<evidence type="ECO:0000256" key="12">
    <source>
        <dbReference type="ARBA" id="ARBA00023012"/>
    </source>
</evidence>
<keyword evidence="7 14" id="KW-0812">Transmembrane</keyword>
<evidence type="ECO:0000313" key="18">
    <source>
        <dbReference type="Proteomes" id="UP000479114"/>
    </source>
</evidence>
<protein>
    <recommendedName>
        <fullName evidence="3">histidine kinase</fullName>
        <ecNumber evidence="3">2.7.13.3</ecNumber>
    </recommendedName>
</protein>
<dbReference type="RefSeq" id="WP_162643068.1">
    <property type="nucleotide sequence ID" value="NZ_CP048286.1"/>
</dbReference>
<keyword evidence="11 14" id="KW-1133">Transmembrane helix</keyword>
<dbReference type="SUPFAM" id="SSF158472">
    <property type="entry name" value="HAMP domain-like"/>
    <property type="match status" value="1"/>
</dbReference>
<comment type="catalytic activity">
    <reaction evidence="1">
        <text>ATP + protein L-histidine = ADP + protein N-phospho-L-histidine.</text>
        <dbReference type="EC" id="2.7.13.3"/>
    </reaction>
</comment>
<dbReference type="InterPro" id="IPR050640">
    <property type="entry name" value="Bact_2-comp_sensor_kinase"/>
</dbReference>
<name>A0A6C0P3J1_9BACL</name>
<dbReference type="InterPro" id="IPR005467">
    <property type="entry name" value="His_kinase_dom"/>
</dbReference>
<evidence type="ECO:0000256" key="4">
    <source>
        <dbReference type="ARBA" id="ARBA00022475"/>
    </source>
</evidence>
<dbReference type="Proteomes" id="UP000479114">
    <property type="component" value="Chromosome"/>
</dbReference>
<keyword evidence="13 14" id="KW-0472">Membrane</keyword>
<feature type="transmembrane region" description="Helical" evidence="14">
    <location>
        <begin position="294"/>
        <end position="313"/>
    </location>
</feature>
<dbReference type="Pfam" id="PF02518">
    <property type="entry name" value="HATPase_c"/>
    <property type="match status" value="1"/>
</dbReference>
<dbReference type="SMART" id="SM00387">
    <property type="entry name" value="HATPase_c"/>
    <property type="match status" value="1"/>
</dbReference>
<dbReference type="PANTHER" id="PTHR34220:SF11">
    <property type="entry name" value="SENSOR PROTEIN KINASE HPTS"/>
    <property type="match status" value="1"/>
</dbReference>
<reference evidence="17 18" key="1">
    <citation type="submission" date="2020-02" db="EMBL/GenBank/DDBJ databases">
        <title>Paenibacillus sp. nov., isolated from rhizosphere soil of tomato.</title>
        <authorList>
            <person name="Weon H.-Y."/>
            <person name="Lee S.A."/>
        </authorList>
    </citation>
    <scope>NUCLEOTIDE SEQUENCE [LARGE SCALE GENOMIC DNA]</scope>
    <source>
        <strain evidence="17 18">14171R-81</strain>
    </source>
</reference>
<feature type="domain" description="Histidine kinase" evidence="15">
    <location>
        <begin position="474"/>
        <end position="575"/>
    </location>
</feature>
<sequence length="587" mass="67332">MRIKLSFRFKLMVSYIILIMTPVIIIGTFSYRSSVDSAKTQSRSNIQGTLLQMRDNIMYKIMDVQRVSDQLYMDQQLTSYLGINEGGWNSYETLTKHLKPTFQNALDLSALHINIQAYVKNKTIPEYYFIQNNKENPLDLGKRYNIYQLDRIDGEPWYDPWKVSTVYGANQAMKWMQVAEDAQYGNISLLRNLNDYAKTDQIGFLRVSAKLSEIFDSIDFTKIGDQSTVYVYDEQNHPLFFSGNQDEALLQPTAGDKKSGYLNIEERLEGLNWRIVAYIPTQLLEANADSIRQITVLVCLISFLVLMAISVILSRMFSVRIYKIIASLNAFRGGEFRKRISYSGNDEFAQIAEAFNDMGKHIDELIREVYISNLKKKEAELTLLQEQINPHFLYNTLSSISRLARFGEIERLHRMVMGLAKFYRLSLNEGRTIISVDHEIQQIQTYIDIQKIKFADGLDVTTEIDPDVLSYSTVKMILQPFVENALQHAWNGDHIHIHLYAYKDKDHIVFMISDDGVGMSQETIERVLNREASGGYGIRNVDDRIKLQCGSAYGVDIQSVPGEGTTIRIEIPCFMDPDENAPAERTG</sequence>
<proteinExistence type="predicted"/>
<dbReference type="SMART" id="SM00304">
    <property type="entry name" value="HAMP"/>
    <property type="match status" value="1"/>
</dbReference>